<evidence type="ECO:0000313" key="6">
    <source>
        <dbReference type="EMBL" id="SMO57971.1"/>
    </source>
</evidence>
<evidence type="ECO:0000259" key="4">
    <source>
        <dbReference type="PROSITE" id="PS50110"/>
    </source>
</evidence>
<feature type="domain" description="Response regulatory" evidence="4">
    <location>
        <begin position="4"/>
        <end position="118"/>
    </location>
</feature>
<dbReference type="OrthoDB" id="9780153at2"/>
<dbReference type="InterPro" id="IPR005561">
    <property type="entry name" value="ANTAR"/>
</dbReference>
<dbReference type="GO" id="GO:0003723">
    <property type="term" value="F:RNA binding"/>
    <property type="evidence" value="ECO:0007669"/>
    <property type="project" value="InterPro"/>
</dbReference>
<dbReference type="Pfam" id="PF00072">
    <property type="entry name" value="Response_reg"/>
    <property type="match status" value="1"/>
</dbReference>
<dbReference type="SUPFAM" id="SSF52172">
    <property type="entry name" value="CheY-like"/>
    <property type="match status" value="1"/>
</dbReference>
<evidence type="ECO:0000256" key="2">
    <source>
        <dbReference type="ARBA" id="ARBA00023012"/>
    </source>
</evidence>
<dbReference type="PANTHER" id="PTHR44591:SF3">
    <property type="entry name" value="RESPONSE REGULATORY DOMAIN-CONTAINING PROTEIN"/>
    <property type="match status" value="1"/>
</dbReference>
<dbReference type="InterPro" id="IPR036388">
    <property type="entry name" value="WH-like_DNA-bd_sf"/>
</dbReference>
<dbReference type="Proteomes" id="UP000315636">
    <property type="component" value="Unassembled WGS sequence"/>
</dbReference>
<dbReference type="InterPro" id="IPR008327">
    <property type="entry name" value="Sig_transdc_resp-reg_antiterm"/>
</dbReference>
<keyword evidence="2" id="KW-0902">Two-component regulatory system</keyword>
<keyword evidence="7" id="KW-1185">Reference proteome</keyword>
<name>A0A521CGT0_9BACL</name>
<dbReference type="EMBL" id="FXTI01000003">
    <property type="protein sequence ID" value="SMO57971.1"/>
    <property type="molecule type" value="Genomic_DNA"/>
</dbReference>
<dbReference type="PANTHER" id="PTHR44591">
    <property type="entry name" value="STRESS RESPONSE REGULATOR PROTEIN 1"/>
    <property type="match status" value="1"/>
</dbReference>
<protein>
    <submittedName>
        <fullName evidence="6">Response regulator receiver and ANTAR domain protein</fullName>
    </submittedName>
</protein>
<dbReference type="GO" id="GO:0000160">
    <property type="term" value="P:phosphorelay signal transduction system"/>
    <property type="evidence" value="ECO:0007669"/>
    <property type="project" value="UniProtKB-KW"/>
</dbReference>
<dbReference type="AlphaFoldDB" id="A0A521CGT0"/>
<evidence type="ECO:0000256" key="1">
    <source>
        <dbReference type="ARBA" id="ARBA00022553"/>
    </source>
</evidence>
<dbReference type="PROSITE" id="PS50921">
    <property type="entry name" value="ANTAR"/>
    <property type="match status" value="1"/>
</dbReference>
<dbReference type="RefSeq" id="WP_142505039.1">
    <property type="nucleotide sequence ID" value="NZ_FXTI01000003.1"/>
</dbReference>
<organism evidence="6 7">
    <name type="scientific">Melghirimyces algeriensis</name>
    <dbReference type="NCBI Taxonomy" id="910412"/>
    <lineage>
        <taxon>Bacteria</taxon>
        <taxon>Bacillati</taxon>
        <taxon>Bacillota</taxon>
        <taxon>Bacilli</taxon>
        <taxon>Bacillales</taxon>
        <taxon>Thermoactinomycetaceae</taxon>
        <taxon>Melghirimyces</taxon>
    </lineage>
</organism>
<accession>A0A521CGT0</accession>
<gene>
    <name evidence="6" type="ORF">SAMN06264849_103317</name>
</gene>
<evidence type="ECO:0000313" key="7">
    <source>
        <dbReference type="Proteomes" id="UP000315636"/>
    </source>
</evidence>
<dbReference type="Gene3D" id="3.40.50.2300">
    <property type="match status" value="1"/>
</dbReference>
<evidence type="ECO:0000256" key="3">
    <source>
        <dbReference type="PROSITE-ProRule" id="PRU00169"/>
    </source>
</evidence>
<keyword evidence="1 3" id="KW-0597">Phosphoprotein</keyword>
<dbReference type="InterPro" id="IPR001789">
    <property type="entry name" value="Sig_transdc_resp-reg_receiver"/>
</dbReference>
<feature type="modified residue" description="4-aspartylphosphate" evidence="3">
    <location>
        <position position="54"/>
    </location>
</feature>
<sequence>MPERILVAEDESIMRMDLKEMLMEAGYEIAGEAGDGERAVELSYRFRPDLIIMDIKMPKMNGIKASRIITRSLQIPILLLTAYSQRELIEQAKDALVTGYLVKPVRESDLIPAVEVALAQAGRIASMQQKMDTVEQKLKDRKVVERAKGLLMKQYDWSEEQAYQYLRKSSMDRQIPIGERAGEILKKQEGKVYQK</sequence>
<dbReference type="InterPro" id="IPR050595">
    <property type="entry name" value="Bact_response_regulator"/>
</dbReference>
<proteinExistence type="predicted"/>
<dbReference type="Gene3D" id="1.10.10.10">
    <property type="entry name" value="Winged helix-like DNA-binding domain superfamily/Winged helix DNA-binding domain"/>
    <property type="match status" value="1"/>
</dbReference>
<dbReference type="InterPro" id="IPR011006">
    <property type="entry name" value="CheY-like_superfamily"/>
</dbReference>
<dbReference type="SMART" id="SM00448">
    <property type="entry name" value="REC"/>
    <property type="match status" value="1"/>
</dbReference>
<reference evidence="6 7" key="1">
    <citation type="submission" date="2017-05" db="EMBL/GenBank/DDBJ databases">
        <authorList>
            <person name="Varghese N."/>
            <person name="Submissions S."/>
        </authorList>
    </citation>
    <scope>NUCLEOTIDE SEQUENCE [LARGE SCALE GENOMIC DNA]</scope>
    <source>
        <strain evidence="6 7">DSM 45474</strain>
    </source>
</reference>
<evidence type="ECO:0000259" key="5">
    <source>
        <dbReference type="PROSITE" id="PS50921"/>
    </source>
</evidence>
<feature type="domain" description="ANTAR" evidence="5">
    <location>
        <begin position="124"/>
        <end position="185"/>
    </location>
</feature>
<dbReference type="PIRSF" id="PIRSF036382">
    <property type="entry name" value="RR_antiterm"/>
    <property type="match status" value="1"/>
</dbReference>
<dbReference type="SMART" id="SM01012">
    <property type="entry name" value="ANTAR"/>
    <property type="match status" value="1"/>
</dbReference>
<dbReference type="Pfam" id="PF03861">
    <property type="entry name" value="ANTAR"/>
    <property type="match status" value="1"/>
</dbReference>
<dbReference type="PROSITE" id="PS50110">
    <property type="entry name" value="RESPONSE_REGULATORY"/>
    <property type="match status" value="1"/>
</dbReference>